<dbReference type="AlphaFoldDB" id="A0A8H7AHD3"/>
<dbReference type="InterPro" id="IPR000608">
    <property type="entry name" value="UBC"/>
</dbReference>
<feature type="compositionally biased region" description="Pro residues" evidence="1">
    <location>
        <begin position="94"/>
        <end position="105"/>
    </location>
</feature>
<comment type="caution">
    <text evidence="3">The sequence shown here is derived from an EMBL/GenBank/DDBJ whole genome shotgun (WGS) entry which is preliminary data.</text>
</comment>
<proteinExistence type="predicted"/>
<organism evidence="3 4">
    <name type="scientific">Endocarpon pusillum</name>
    <dbReference type="NCBI Taxonomy" id="364733"/>
    <lineage>
        <taxon>Eukaryota</taxon>
        <taxon>Fungi</taxon>
        <taxon>Dikarya</taxon>
        <taxon>Ascomycota</taxon>
        <taxon>Pezizomycotina</taxon>
        <taxon>Eurotiomycetes</taxon>
        <taxon>Chaetothyriomycetidae</taxon>
        <taxon>Verrucariales</taxon>
        <taxon>Verrucariaceae</taxon>
        <taxon>Endocarpon</taxon>
    </lineage>
</organism>
<name>A0A8H7AHD3_9EURO</name>
<feature type="domain" description="UBC core" evidence="2">
    <location>
        <begin position="6"/>
        <end position="72"/>
    </location>
</feature>
<reference evidence="3" key="1">
    <citation type="submission" date="2020-02" db="EMBL/GenBank/DDBJ databases">
        <authorList>
            <person name="Palmer J.M."/>
        </authorList>
    </citation>
    <scope>NUCLEOTIDE SEQUENCE</scope>
    <source>
        <strain evidence="3">EPUS1.4</strain>
        <tissue evidence="3">Thallus</tissue>
    </source>
</reference>
<dbReference type="InterPro" id="IPR016135">
    <property type="entry name" value="UBQ-conjugating_enzyme/RWD"/>
</dbReference>
<dbReference type="Gene3D" id="3.10.110.10">
    <property type="entry name" value="Ubiquitin Conjugating Enzyme"/>
    <property type="match status" value="1"/>
</dbReference>
<sequence>MFSAKRLGKELQKAKQHLPPGVELVKADDFSEWQMDIRVLDDNPLYKDEIYRLRFRFGNNYPIQAPEVTFLHIPPSSSSSFTSTSHPSQQPHNQYPPHPIFPSPTAPANNNNNNNNGTTTGMPAPAPAPAPAAAPPPPAPARPVPSTRTSTATASSVSTSSAPMVGPPSERLPVWHQSMWTGNTKNEAARRRGVLSQHGGPGGRR</sequence>
<evidence type="ECO:0000313" key="4">
    <source>
        <dbReference type="Proteomes" id="UP000606974"/>
    </source>
</evidence>
<dbReference type="Proteomes" id="UP000606974">
    <property type="component" value="Unassembled WGS sequence"/>
</dbReference>
<evidence type="ECO:0000256" key="1">
    <source>
        <dbReference type="SAM" id="MobiDB-lite"/>
    </source>
</evidence>
<protein>
    <recommendedName>
        <fullName evidence="2">UBC core domain-containing protein</fullName>
    </recommendedName>
</protein>
<keyword evidence="4" id="KW-1185">Reference proteome</keyword>
<evidence type="ECO:0000259" key="2">
    <source>
        <dbReference type="Pfam" id="PF00179"/>
    </source>
</evidence>
<dbReference type="EMBL" id="JAACFV010000058">
    <property type="protein sequence ID" value="KAF7508124.1"/>
    <property type="molecule type" value="Genomic_DNA"/>
</dbReference>
<gene>
    <name evidence="3" type="ORF">GJ744_009565</name>
</gene>
<dbReference type="Pfam" id="PF00179">
    <property type="entry name" value="UQ_con"/>
    <property type="match status" value="1"/>
</dbReference>
<accession>A0A8H7AHD3</accession>
<dbReference type="OrthoDB" id="406833at2759"/>
<feature type="region of interest" description="Disordered" evidence="1">
    <location>
        <begin position="75"/>
        <end position="205"/>
    </location>
</feature>
<feature type="compositionally biased region" description="Low complexity" evidence="1">
    <location>
        <begin position="75"/>
        <end position="91"/>
    </location>
</feature>
<evidence type="ECO:0000313" key="3">
    <source>
        <dbReference type="EMBL" id="KAF7508124.1"/>
    </source>
</evidence>
<dbReference type="SUPFAM" id="SSF54495">
    <property type="entry name" value="UBC-like"/>
    <property type="match status" value="1"/>
</dbReference>
<feature type="compositionally biased region" description="Pro residues" evidence="1">
    <location>
        <begin position="124"/>
        <end position="143"/>
    </location>
</feature>
<feature type="compositionally biased region" description="Low complexity" evidence="1">
    <location>
        <begin position="144"/>
        <end position="163"/>
    </location>
</feature>